<evidence type="ECO:0000313" key="25">
    <source>
        <dbReference type="Proteomes" id="UP000801492"/>
    </source>
</evidence>
<comment type="subcellular location">
    <subcellularLocation>
        <location evidence="1">Cell projection</location>
        <location evidence="1">Cilium</location>
        <location evidence="1">Flagellum</location>
    </subcellularLocation>
    <subcellularLocation>
        <location evidence="2">Cytoplasm</location>
        <location evidence="2">Cytoskeleton</location>
        <location evidence="2">Cilium axoneme</location>
    </subcellularLocation>
</comment>
<feature type="domain" description="Dynein heavy chain ATP-binding dynein motor region" evidence="19">
    <location>
        <begin position="1362"/>
        <end position="1583"/>
    </location>
</feature>
<evidence type="ECO:0000256" key="5">
    <source>
        <dbReference type="ARBA" id="ARBA00022701"/>
    </source>
</evidence>
<dbReference type="Pfam" id="PF03028">
    <property type="entry name" value="Dynein_heavy"/>
    <property type="match status" value="1"/>
</dbReference>
<dbReference type="OrthoDB" id="447173at2759"/>
<dbReference type="FunFam" id="1.10.472.130:FF:000005">
    <property type="entry name" value="Dynein axonemal heavy chain 7"/>
    <property type="match status" value="1"/>
</dbReference>
<dbReference type="FunFam" id="1.10.8.1220:FF:000001">
    <property type="entry name" value="Dynein axonemal heavy chain 5"/>
    <property type="match status" value="1"/>
</dbReference>
<dbReference type="Gene3D" id="3.10.490.20">
    <property type="match status" value="1"/>
</dbReference>
<dbReference type="Pfam" id="PF18198">
    <property type="entry name" value="AAA_lid_11"/>
    <property type="match status" value="1"/>
</dbReference>
<keyword evidence="11" id="KW-0969">Cilium</keyword>
<keyword evidence="14" id="KW-0966">Cell projection</keyword>
<accession>A0A8K0G2Z9</accession>
<dbReference type="PANTHER" id="PTHR22878:SF66">
    <property type="entry name" value="DYNEIN AXONEMAL HEAVY CHAIN 7"/>
    <property type="match status" value="1"/>
</dbReference>
<dbReference type="Pfam" id="PF17852">
    <property type="entry name" value="Dynein_AAA_lid"/>
    <property type="match status" value="1"/>
</dbReference>
<evidence type="ECO:0000256" key="2">
    <source>
        <dbReference type="ARBA" id="ARBA00004430"/>
    </source>
</evidence>
<dbReference type="Gene3D" id="6.10.140.1060">
    <property type="match status" value="1"/>
</dbReference>
<dbReference type="GO" id="GO:0005930">
    <property type="term" value="C:axoneme"/>
    <property type="evidence" value="ECO:0007669"/>
    <property type="project" value="UniProtKB-SubCell"/>
</dbReference>
<dbReference type="FunFam" id="1.20.920.20:FF:000006">
    <property type="entry name" value="Dynein, axonemal, heavy chain 6"/>
    <property type="match status" value="1"/>
</dbReference>
<dbReference type="InterPro" id="IPR035706">
    <property type="entry name" value="AAA_9"/>
</dbReference>
<dbReference type="Pfam" id="PF12781">
    <property type="entry name" value="AAA_9"/>
    <property type="match status" value="1"/>
</dbReference>
<feature type="domain" description="Dynein heavy chain coiled coil stalk" evidence="17">
    <location>
        <begin position="989"/>
        <end position="1329"/>
    </location>
</feature>
<evidence type="ECO:0000256" key="1">
    <source>
        <dbReference type="ARBA" id="ARBA00004230"/>
    </source>
</evidence>
<dbReference type="Pfam" id="PF12777">
    <property type="entry name" value="MT"/>
    <property type="match status" value="1"/>
</dbReference>
<dbReference type="InterPro" id="IPR004273">
    <property type="entry name" value="Dynein_heavy_D6_P-loop"/>
</dbReference>
<dbReference type="Gene3D" id="1.20.920.30">
    <property type="match status" value="1"/>
</dbReference>
<proteinExistence type="inferred from homology"/>
<dbReference type="InterPro" id="IPR043160">
    <property type="entry name" value="Dynein_C_barrel"/>
</dbReference>
<dbReference type="GO" id="GO:0008569">
    <property type="term" value="F:minus-end-directed microtubule motor activity"/>
    <property type="evidence" value="ECO:0007669"/>
    <property type="project" value="InterPro"/>
</dbReference>
<evidence type="ECO:0000256" key="13">
    <source>
        <dbReference type="ARBA" id="ARBA00023212"/>
    </source>
</evidence>
<evidence type="ECO:0000259" key="19">
    <source>
        <dbReference type="Pfam" id="PF12781"/>
    </source>
</evidence>
<dbReference type="FunFam" id="1.20.1270.280:FF:000001">
    <property type="entry name" value="dynein heavy chain 7, axonemal"/>
    <property type="match status" value="1"/>
</dbReference>
<feature type="domain" description="Dynein heavy chain AAA module D4" evidence="18">
    <location>
        <begin position="713"/>
        <end position="974"/>
    </location>
</feature>
<name>A0A8K0G2Z9_IGNLU</name>
<dbReference type="GO" id="GO:0030286">
    <property type="term" value="C:dynein complex"/>
    <property type="evidence" value="ECO:0007669"/>
    <property type="project" value="UniProtKB-KW"/>
</dbReference>
<evidence type="ECO:0000256" key="6">
    <source>
        <dbReference type="ARBA" id="ARBA00022741"/>
    </source>
</evidence>
<evidence type="ECO:0000256" key="10">
    <source>
        <dbReference type="ARBA" id="ARBA00023054"/>
    </source>
</evidence>
<keyword evidence="12" id="KW-0505">Motor protein</keyword>
<comment type="caution">
    <text evidence="24">The sequence shown here is derived from an EMBL/GenBank/DDBJ whole genome shotgun (WGS) entry which is preliminary data.</text>
</comment>
<dbReference type="InterPro" id="IPR042219">
    <property type="entry name" value="AAA_lid_11_sf"/>
</dbReference>
<comment type="similarity">
    <text evidence="3">Belongs to the dynein heavy chain family.</text>
</comment>
<evidence type="ECO:0000256" key="9">
    <source>
        <dbReference type="ARBA" id="ARBA00023017"/>
    </source>
</evidence>
<evidence type="ECO:0000259" key="21">
    <source>
        <dbReference type="Pfam" id="PF17857"/>
    </source>
</evidence>
<evidence type="ECO:0000256" key="11">
    <source>
        <dbReference type="ARBA" id="ARBA00023069"/>
    </source>
</evidence>
<dbReference type="InterPro" id="IPR024743">
    <property type="entry name" value="Dynein_HC_stalk"/>
</dbReference>
<dbReference type="Gene3D" id="1.20.920.20">
    <property type="match status" value="1"/>
</dbReference>
<keyword evidence="5" id="KW-0493">Microtubule</keyword>
<keyword evidence="9" id="KW-0243">Dynein</keyword>
<keyword evidence="6" id="KW-0547">Nucleotide-binding</keyword>
<dbReference type="GO" id="GO:0007018">
    <property type="term" value="P:microtubule-based movement"/>
    <property type="evidence" value="ECO:0007669"/>
    <property type="project" value="InterPro"/>
</dbReference>
<keyword evidence="10 15" id="KW-0175">Coiled coil</keyword>
<keyword evidence="4" id="KW-0963">Cytoplasm</keyword>
<evidence type="ECO:0000259" key="20">
    <source>
        <dbReference type="Pfam" id="PF17852"/>
    </source>
</evidence>
<keyword evidence="8" id="KW-0282">Flagellum</keyword>
<evidence type="ECO:0000256" key="8">
    <source>
        <dbReference type="ARBA" id="ARBA00022846"/>
    </source>
</evidence>
<evidence type="ECO:0000256" key="4">
    <source>
        <dbReference type="ARBA" id="ARBA00022490"/>
    </source>
</evidence>
<evidence type="ECO:0008006" key="26">
    <source>
        <dbReference type="Google" id="ProtNLM"/>
    </source>
</evidence>
<evidence type="ECO:0000256" key="3">
    <source>
        <dbReference type="ARBA" id="ARBA00008887"/>
    </source>
</evidence>
<dbReference type="EMBL" id="VTPC01090253">
    <property type="protein sequence ID" value="KAF2883934.1"/>
    <property type="molecule type" value="Genomic_DNA"/>
</dbReference>
<dbReference type="FunFam" id="3.40.50.300:FF:000362">
    <property type="entry name" value="Dynein, axonemal, heavy chain 6"/>
    <property type="match status" value="1"/>
</dbReference>
<evidence type="ECO:0000256" key="7">
    <source>
        <dbReference type="ARBA" id="ARBA00022840"/>
    </source>
</evidence>
<dbReference type="PANTHER" id="PTHR22878">
    <property type="entry name" value="DYNEIN HEAVY CHAIN 6, AXONEMAL-LIKE-RELATED"/>
    <property type="match status" value="1"/>
</dbReference>
<sequence>MIVVRHGLMIVGLPFGGKTSSYRVLADALGLMEERGGMDEHKAIFTIMNPKSITMGQLYGQFDPISHEWSDGVLAISYRAFAMSPTLERKWLIFDGPVDAIWIENMNTVLDDNKKLCLMSGEIIQLANTTNLIFEPMDLEVASPATVSRCGMIYMEPSSLGWEPLLLSWLNTLPTLLNDFHKQMVGQMFRRFGKPILYFIRKGGVRELATTSESNLMRSAMNLFDCFMDDFLDEKFMEQISDLDVRAQLEGVFFFSCIWSLGATLDSNSRPKFSELFRGLLEREFPEPLLEKLGIPFEIPKPDKPYIFTMPAGDSVFDFRFIKEGKGKWKPWSDELMAAPPIPRDIPVNQIIVTTIETIRNIAVMQLLVQHQKAMMIIGPTGTGKSVYVTNFLLKKNDTKIYTPLFINFSAQTSANQTQNIIMSKLDKRRKGVYGPPVGRKCVIFVDDVSMPLKETYGAQPPIELLRQWFDHEMWYDLKEIVPMKLIDIQFMCAMGPPIGGGNTVTPRFSRHFNHVCIDEFRDEVMVNIFSKIMLWHLDTRGFSKDFDPCIEEIVFATLEVYKSSRANLLPTPAKSHYLFNLRDFSRVIQGVLLSVPEAIEDLISMKRLWVHEVLRVYYDRLVDDGDRAWLFEMLHEVCKHKLNQNMDEMFSRLATPGVKYIGETQLRHLLYCDFANPKADTRHYIEVLDLNNLREIVEGYLNEFNNMSKKPMNLVLFRFAIEHLSRICRIVKQPRSHALLVGVGGSGRQSLTRLAAHISEYELFQVEITRQYGAYEWHEDVKVILRKASATDQHGVFLFTDSQIKEESFLEDLSNLLNSGEVPNIFSMDERVELCEKMRQLDRQRDKSLQTDGSPAALFNFFVQIVREQLHVALAMSPIGDGFRNRIRKFPAIVNCCTIDWFQSWPEDALLAVATRFLGEIELTAQERSACIEMCQLFHISTQELSEDFYLRLRRRNYVTPTSYLELINTFKAFLGKKRNEILVIKRRYEVGLEKLDHAGSQVAIMQASLEALQPQLVVAAAKVGETMKKVEAESAEAAAVEKIVMADEAVANEQAKAAQAIKDECDADLAEAMPILESALAALNTLTPADITIVKTMKNPPKGVKLVMEAICIVKDVKPDKVPAPSGIGTVEDYWGPSKKVLGDMKFLESLINYDKDNIPVRVMQKLTEKILHDENFDPDKVKTASTACEGLCKWVIAISKYDKVAKVVAPKKQALAKAEGEFQTAMAALELKRALLREARERVAKLEATLEAENAKFQNLTDEADLCAKKLQRAEELIGGLGGEKTRWSSTAKALGETYFLLTGDILISSGVVAYLGPFTMQFRATQVVVWASKLLQLGVTCTKDFQLTSVLGEPVVIRQWNIYGLPSDSFSVDNGIIVANARRWPLMIDPQGQANKWIRNMEKPNNLALIRLNQPDYVRVLENAIQFGQPVLLENVGEELDPILEPVLSRQTFKQGGALCIKLGDSVIEYNAQFKLYITTKLRNPHYLPEVAVKVTLVNFMITTVGLEDQLLGITVAKERPDLEAEKNQLILQGAENKRMLKEIEDKILEVLSESQGNILEDESAVQILSSSKVLANEIASKQAVAEITEQQIDKARLAYTPIAVHSTILFFTIAELANIDPMYQYSLVWFMNLFKASIDNIERVEDVDQRLKDLEKGFTYSLYVNICRSLFEKDKLLFSLLLAINLLKSRNAIDLGEWMFLLTGGVGLDNPNINPSNWLVQKSWDELCRLDDYPAFKGIKDHFGKNLESWRKMFDSSEPHAFPLPPPWDTKVSQFQKLLVLRCIRPDKVIPAIQDFVLANLGREYIEPPPFDLTSSYADSHCCIPLIFVLTPGADPMNVLLKFADDQGFGASRLFSLSLGQGQGPIAIKLIDEGIRNGTWVVLQNCHLAKSFMPTLERLCENFTVETTHPDFRLWLTSYPADHFPVLVLQNGVKMTNEPPKGLRANITRSYLSDPLCDPEWFEACTQSSAFKKLLYGLCFFHALIQERRKFGPLGWNIPYEFNETDLRISVMQLQMFLNEYEDIQYDALRYLTGECNYGGRVTDDWDRRCLLTILNRFYCKELVEMPHYPFDPTGQYYCPEFTDYDEYMAYTKSLPLITHPEVFGMHANADIMKDQQETNLLFISTLLTQDTMAAGGAAKSQDEVISDVATDILQKLPPNFDRDAAMEKYPTEYMQSMNTVLVQELVRFNKLLTCIRSSLINVKKAIKGQIVMSLDLEEVVTSVLTGRIPGMWAKHSYPSLKPLGSYVNDFLARLEFLQKWFDEGPPVTFWISGFFFTQAFLTGAQQNYARKYRIPIDLLAFDFEMRKEKEFKTPPSDGVYVYGLFLDGARWNEDIMALDESFPKVLYDVVPYIWLIPLKREDLQQRHTYNCPVYKTSERRGVLSTTGHSTNFVIPMFLPTIKPPEHWIMRGVALLCQLSQ</sequence>
<dbReference type="FunFam" id="1.20.920.30:FF:000002">
    <property type="entry name" value="Dynein axonemal heavy chain 3"/>
    <property type="match status" value="1"/>
</dbReference>
<dbReference type="SUPFAM" id="SSF52540">
    <property type="entry name" value="P-loop containing nucleoside triphosphate hydrolases"/>
    <property type="match status" value="3"/>
</dbReference>
<dbReference type="Gene3D" id="1.10.472.130">
    <property type="match status" value="1"/>
</dbReference>
<evidence type="ECO:0000259" key="17">
    <source>
        <dbReference type="Pfam" id="PF12777"/>
    </source>
</evidence>
<dbReference type="Proteomes" id="UP000801492">
    <property type="component" value="Unassembled WGS sequence"/>
</dbReference>
<dbReference type="InterPro" id="IPR041228">
    <property type="entry name" value="Dynein_C"/>
</dbReference>
<dbReference type="InterPro" id="IPR041589">
    <property type="entry name" value="DNAH3_AAA_lid_1"/>
</dbReference>
<feature type="domain" description="Dynein heavy chain C-terminal" evidence="23">
    <location>
        <begin position="2121"/>
        <end position="2422"/>
    </location>
</feature>
<dbReference type="GO" id="GO:0045505">
    <property type="term" value="F:dynein intermediate chain binding"/>
    <property type="evidence" value="ECO:0007669"/>
    <property type="project" value="InterPro"/>
</dbReference>
<dbReference type="Pfam" id="PF18199">
    <property type="entry name" value="Dynein_C"/>
    <property type="match status" value="1"/>
</dbReference>
<feature type="domain" description="Dynein heavy chain 3 AAA+ lid" evidence="21">
    <location>
        <begin position="557"/>
        <end position="649"/>
    </location>
</feature>
<dbReference type="Gene3D" id="1.10.8.1220">
    <property type="match status" value="1"/>
</dbReference>
<keyword evidence="13" id="KW-0206">Cytoskeleton</keyword>
<evidence type="ECO:0000256" key="12">
    <source>
        <dbReference type="ARBA" id="ARBA00023175"/>
    </source>
</evidence>
<dbReference type="InterPro" id="IPR027417">
    <property type="entry name" value="P-loop_NTPase"/>
</dbReference>
<dbReference type="Pfam" id="PF12775">
    <property type="entry name" value="AAA_7"/>
    <property type="match status" value="1"/>
</dbReference>
<evidence type="ECO:0000259" key="18">
    <source>
        <dbReference type="Pfam" id="PF12780"/>
    </source>
</evidence>
<dbReference type="FunFam" id="3.40.50.300:FF:002141">
    <property type="entry name" value="Dynein heavy chain"/>
    <property type="match status" value="1"/>
</dbReference>
<reference evidence="24" key="1">
    <citation type="submission" date="2019-08" db="EMBL/GenBank/DDBJ databases">
        <title>The genome of the North American firefly Photinus pyralis.</title>
        <authorList>
            <consortium name="Photinus pyralis genome working group"/>
            <person name="Fallon T.R."/>
            <person name="Sander Lower S.E."/>
            <person name="Weng J.-K."/>
        </authorList>
    </citation>
    <scope>NUCLEOTIDE SEQUENCE</scope>
    <source>
        <strain evidence="24">TRF0915ILg1</strain>
        <tissue evidence="24">Whole body</tissue>
    </source>
</reference>
<evidence type="ECO:0000313" key="24">
    <source>
        <dbReference type="EMBL" id="KAF2883934.1"/>
    </source>
</evidence>
<dbReference type="InterPro" id="IPR024317">
    <property type="entry name" value="Dynein_heavy_chain_D4_dom"/>
</dbReference>
<dbReference type="InterPro" id="IPR026983">
    <property type="entry name" value="DHC"/>
</dbReference>
<evidence type="ECO:0000256" key="14">
    <source>
        <dbReference type="ARBA" id="ARBA00023273"/>
    </source>
</evidence>
<dbReference type="PROSITE" id="PS00978">
    <property type="entry name" value="FAD_G3PDH_2"/>
    <property type="match status" value="1"/>
</dbReference>
<dbReference type="GO" id="GO:0005874">
    <property type="term" value="C:microtubule"/>
    <property type="evidence" value="ECO:0007669"/>
    <property type="project" value="UniProtKB-KW"/>
</dbReference>
<dbReference type="FunFam" id="3.10.490.20:FF:000001">
    <property type="entry name" value="dynein heavy chain 7, axonemal"/>
    <property type="match status" value="1"/>
</dbReference>
<feature type="domain" description="Dynein heavy chain region D6 P-loop" evidence="16">
    <location>
        <begin position="1827"/>
        <end position="1941"/>
    </location>
</feature>
<dbReference type="InterPro" id="IPR041658">
    <property type="entry name" value="AAA_lid_11"/>
</dbReference>
<dbReference type="GO" id="GO:0051959">
    <property type="term" value="F:dynein light intermediate chain binding"/>
    <property type="evidence" value="ECO:0007669"/>
    <property type="project" value="InterPro"/>
</dbReference>
<keyword evidence="7" id="KW-0067">ATP-binding</keyword>
<dbReference type="FunFam" id="1.10.8.720:FF:000001">
    <property type="entry name" value="dynein heavy chain 7, axonemal"/>
    <property type="match status" value="1"/>
</dbReference>
<evidence type="ECO:0000259" key="22">
    <source>
        <dbReference type="Pfam" id="PF18198"/>
    </source>
</evidence>
<feature type="domain" description="Dynein heavy chain AAA lid" evidence="22">
    <location>
        <begin position="1976"/>
        <end position="2115"/>
    </location>
</feature>
<dbReference type="Gene3D" id="1.10.8.720">
    <property type="entry name" value="Region D6 of dynein motor"/>
    <property type="match status" value="1"/>
</dbReference>
<protein>
    <recommendedName>
        <fullName evidence="26">Dynein heavy chain 7, axonemal</fullName>
    </recommendedName>
</protein>
<evidence type="ECO:0000259" key="23">
    <source>
        <dbReference type="Pfam" id="PF18199"/>
    </source>
</evidence>
<organism evidence="24 25">
    <name type="scientific">Ignelater luminosus</name>
    <name type="common">Cucubano</name>
    <name type="synonym">Pyrophorus luminosus</name>
    <dbReference type="NCBI Taxonomy" id="2038154"/>
    <lineage>
        <taxon>Eukaryota</taxon>
        <taxon>Metazoa</taxon>
        <taxon>Ecdysozoa</taxon>
        <taxon>Arthropoda</taxon>
        <taxon>Hexapoda</taxon>
        <taxon>Insecta</taxon>
        <taxon>Pterygota</taxon>
        <taxon>Neoptera</taxon>
        <taxon>Endopterygota</taxon>
        <taxon>Coleoptera</taxon>
        <taxon>Polyphaga</taxon>
        <taxon>Elateriformia</taxon>
        <taxon>Elateroidea</taxon>
        <taxon>Elateridae</taxon>
        <taxon>Agrypninae</taxon>
        <taxon>Pyrophorini</taxon>
        <taxon>Ignelater</taxon>
    </lineage>
</organism>
<keyword evidence="25" id="KW-1185">Reference proteome</keyword>
<feature type="coiled-coil region" evidence="15">
    <location>
        <begin position="1232"/>
        <end position="1280"/>
    </location>
</feature>
<dbReference type="FunFam" id="3.40.50.300:FF:000353">
    <property type="entry name" value="Dynein axonemal heavy chain 1"/>
    <property type="match status" value="1"/>
</dbReference>
<dbReference type="Gene3D" id="3.40.50.300">
    <property type="entry name" value="P-loop containing nucleotide triphosphate hydrolases"/>
    <property type="match status" value="4"/>
</dbReference>
<dbReference type="Gene3D" id="1.20.1270.280">
    <property type="match status" value="1"/>
</dbReference>
<evidence type="ECO:0000259" key="16">
    <source>
        <dbReference type="Pfam" id="PF03028"/>
    </source>
</evidence>
<dbReference type="InterPro" id="IPR041466">
    <property type="entry name" value="Dynein_AAA5_ext"/>
</dbReference>
<dbReference type="FunFam" id="3.40.50.300:FF:000223">
    <property type="entry name" value="Dynein heavy chain 3, axonemal"/>
    <property type="match status" value="1"/>
</dbReference>
<dbReference type="Pfam" id="PF12780">
    <property type="entry name" value="AAA_8"/>
    <property type="match status" value="1"/>
</dbReference>
<feature type="domain" description="Dynein heavy chain AAA 5 extension" evidence="20">
    <location>
        <begin position="187"/>
        <end position="334"/>
    </location>
</feature>
<dbReference type="GO" id="GO:0031514">
    <property type="term" value="C:motile cilium"/>
    <property type="evidence" value="ECO:0007669"/>
    <property type="project" value="UniProtKB-SubCell"/>
</dbReference>
<gene>
    <name evidence="24" type="ORF">ILUMI_22226</name>
</gene>
<evidence type="ECO:0000256" key="15">
    <source>
        <dbReference type="SAM" id="Coils"/>
    </source>
</evidence>
<dbReference type="GO" id="GO:0005524">
    <property type="term" value="F:ATP binding"/>
    <property type="evidence" value="ECO:0007669"/>
    <property type="project" value="UniProtKB-KW"/>
</dbReference>
<dbReference type="Pfam" id="PF17857">
    <property type="entry name" value="AAA_lid_1"/>
    <property type="match status" value="1"/>
</dbReference>